<dbReference type="Proteomes" id="UP001164539">
    <property type="component" value="Chromosome 4"/>
</dbReference>
<name>A0ACC1YAJ6_MELAZ</name>
<evidence type="ECO:0000313" key="2">
    <source>
        <dbReference type="Proteomes" id="UP001164539"/>
    </source>
</evidence>
<reference evidence="1 2" key="1">
    <citation type="journal article" date="2023" name="Science">
        <title>Complex scaffold remodeling in plant triterpene biosynthesis.</title>
        <authorList>
            <person name="De La Pena R."/>
            <person name="Hodgson H."/>
            <person name="Liu J.C."/>
            <person name="Stephenson M.J."/>
            <person name="Martin A.C."/>
            <person name="Owen C."/>
            <person name="Harkess A."/>
            <person name="Leebens-Mack J."/>
            <person name="Jimenez L.E."/>
            <person name="Osbourn A."/>
            <person name="Sattely E.S."/>
        </authorList>
    </citation>
    <scope>NUCLEOTIDE SEQUENCE [LARGE SCALE GENOMIC DNA]</scope>
    <source>
        <strain evidence="2">cv. JPN11</strain>
        <tissue evidence="1">Leaf</tissue>
    </source>
</reference>
<sequence length="438" mass="48932">MPALKMKSKSSTACIKEVSCLHITQKSRKISKVSSPLVRVCCETAEADTSDQHCNNGSSKLELCTMKKGSDEANHHKMWHDGEDPAFEKYFSSAEDPVINKMDPPPPACTTNFEAMCPPLIDGSGIHFGSNTQNNEGCEDGPGVPDMKADDYDNWISYFGQNLMFDMIDGSMKLPALEETTELVNVHFAGSCEELSKSSDNSNSRLVSHQIKPCDQEADVNLGNIESDEVDFDPQSFIRNFLDLSDMGPDLLPAPVPKETSNRNRITLVLDLDETLVHSTMGPCDDADFTFQVFFNMKEHTVYVRQRPFLRTFLERVAEMFEIIVFTASESVYAEQLLDKLDPDRKLIARRAYRESCIFSDGSYTKDLTVLGVDLAKVAIIDNTPQVFRLQVNNGIPIKSWFDDPSDHALISLIPFLETLADADDVRPIIAKTFGIKE</sequence>
<comment type="caution">
    <text evidence="1">The sequence shown here is derived from an EMBL/GenBank/DDBJ whole genome shotgun (WGS) entry which is preliminary data.</text>
</comment>
<accession>A0ACC1YAJ6</accession>
<evidence type="ECO:0000313" key="1">
    <source>
        <dbReference type="EMBL" id="KAJ4720459.1"/>
    </source>
</evidence>
<organism evidence="1 2">
    <name type="scientific">Melia azedarach</name>
    <name type="common">Chinaberry tree</name>
    <dbReference type="NCBI Taxonomy" id="155640"/>
    <lineage>
        <taxon>Eukaryota</taxon>
        <taxon>Viridiplantae</taxon>
        <taxon>Streptophyta</taxon>
        <taxon>Embryophyta</taxon>
        <taxon>Tracheophyta</taxon>
        <taxon>Spermatophyta</taxon>
        <taxon>Magnoliopsida</taxon>
        <taxon>eudicotyledons</taxon>
        <taxon>Gunneridae</taxon>
        <taxon>Pentapetalae</taxon>
        <taxon>rosids</taxon>
        <taxon>malvids</taxon>
        <taxon>Sapindales</taxon>
        <taxon>Meliaceae</taxon>
        <taxon>Melia</taxon>
    </lineage>
</organism>
<proteinExistence type="predicted"/>
<gene>
    <name evidence="1" type="ORF">OWV82_008287</name>
</gene>
<keyword evidence="2" id="KW-1185">Reference proteome</keyword>
<protein>
    <submittedName>
        <fullName evidence="1">CTD small phosphatase-like protein 2</fullName>
    </submittedName>
</protein>
<dbReference type="EMBL" id="CM051397">
    <property type="protein sequence ID" value="KAJ4720459.1"/>
    <property type="molecule type" value="Genomic_DNA"/>
</dbReference>